<proteinExistence type="inferred from homology"/>
<accession>A0AAV4I4Z3</accession>
<dbReference type="GO" id="GO:0000139">
    <property type="term" value="C:Golgi membrane"/>
    <property type="evidence" value="ECO:0007669"/>
    <property type="project" value="UniProtKB-SubCell"/>
</dbReference>
<dbReference type="EMBL" id="BMAT01013054">
    <property type="protein sequence ID" value="GFS04945.1"/>
    <property type="molecule type" value="Genomic_DNA"/>
</dbReference>
<keyword evidence="3 10" id="KW-0328">Glycosyltransferase</keyword>
<feature type="transmembrane region" description="Helical" evidence="10">
    <location>
        <begin position="21"/>
        <end position="39"/>
    </location>
</feature>
<gene>
    <name evidence="12" type="ORF">ElyMa_006508200</name>
</gene>
<comment type="similarity">
    <text evidence="2 10">Belongs to the glycosyltransferase 31 family.</text>
</comment>
<dbReference type="AlphaFoldDB" id="A0AAV4I4Z3"/>
<keyword evidence="9 10" id="KW-0472">Membrane</keyword>
<evidence type="ECO:0000256" key="11">
    <source>
        <dbReference type="SAM" id="MobiDB-lite"/>
    </source>
</evidence>
<evidence type="ECO:0000256" key="1">
    <source>
        <dbReference type="ARBA" id="ARBA00004323"/>
    </source>
</evidence>
<feature type="region of interest" description="Disordered" evidence="11">
    <location>
        <begin position="101"/>
        <end position="138"/>
    </location>
</feature>
<keyword evidence="4" id="KW-0808">Transferase</keyword>
<evidence type="ECO:0000256" key="3">
    <source>
        <dbReference type="ARBA" id="ARBA00022676"/>
    </source>
</evidence>
<dbReference type="Proteomes" id="UP000762676">
    <property type="component" value="Unassembled WGS sequence"/>
</dbReference>
<keyword evidence="8 10" id="KW-0333">Golgi apparatus</keyword>
<feature type="compositionally biased region" description="Polar residues" evidence="11">
    <location>
        <begin position="104"/>
        <end position="115"/>
    </location>
</feature>
<comment type="caution">
    <text evidence="12">The sequence shown here is derived from an EMBL/GenBank/DDBJ whole genome shotgun (WGS) entry which is preliminary data.</text>
</comment>
<evidence type="ECO:0000313" key="13">
    <source>
        <dbReference type="Proteomes" id="UP000762676"/>
    </source>
</evidence>
<dbReference type="Pfam" id="PF01762">
    <property type="entry name" value="Galactosyl_T"/>
    <property type="match status" value="1"/>
</dbReference>
<evidence type="ECO:0000256" key="9">
    <source>
        <dbReference type="ARBA" id="ARBA00023136"/>
    </source>
</evidence>
<evidence type="ECO:0000256" key="4">
    <source>
        <dbReference type="ARBA" id="ARBA00022679"/>
    </source>
</evidence>
<evidence type="ECO:0000256" key="2">
    <source>
        <dbReference type="ARBA" id="ARBA00008661"/>
    </source>
</evidence>
<sequence>MGYLRLLRVYFQAYGRKVVQSFPVFLMVFLLSLIVWFTIRTTEGYLGHLVFNTGVNVAQEEPSLMLDTKSNAIQAEFKGINNNLDGSIDLIFRVRRKAKVKDASSPTSRPSQSDTKSTENESPYEPERNETNLRAQGSRTTYPLTLSSAFLINTLTVCPRDKPVDYIIIVHSATAYFKRRQEIRETYGGRGVFGNVTQRVVFMLGSTTDTVTTRLIQQEALQHGDVVQGRFQDSYYNLTHKAVMGFRWVKDHCPQANLIVKIDDDVFVNTFKLVDEILPTYAMRKSHIACHLRKVGTSRIQRGKSRWKVTEDEFKGHETYPFNHCNGYFVILTADLVQPLLRAAWINPFFWIDDVYVFGVLPATVGNVTFVDIRKSLTLRFDVGQPCFEKRGFSCHLLAVSQYRQGGMENLWYTLLSNMTSVSMAKFKLFQDS</sequence>
<keyword evidence="13" id="KW-1185">Reference proteome</keyword>
<dbReference type="GO" id="GO:0016758">
    <property type="term" value="F:hexosyltransferase activity"/>
    <property type="evidence" value="ECO:0007669"/>
    <property type="project" value="InterPro"/>
</dbReference>
<reference evidence="12 13" key="1">
    <citation type="journal article" date="2021" name="Elife">
        <title>Chloroplast acquisition without the gene transfer in kleptoplastic sea slugs, Plakobranchus ocellatus.</title>
        <authorList>
            <person name="Maeda T."/>
            <person name="Takahashi S."/>
            <person name="Yoshida T."/>
            <person name="Shimamura S."/>
            <person name="Takaki Y."/>
            <person name="Nagai Y."/>
            <person name="Toyoda A."/>
            <person name="Suzuki Y."/>
            <person name="Arimoto A."/>
            <person name="Ishii H."/>
            <person name="Satoh N."/>
            <person name="Nishiyama T."/>
            <person name="Hasebe M."/>
            <person name="Maruyama T."/>
            <person name="Minagawa J."/>
            <person name="Obokata J."/>
            <person name="Shigenobu S."/>
        </authorList>
    </citation>
    <scope>NUCLEOTIDE SEQUENCE [LARGE SCALE GENOMIC DNA]</scope>
</reference>
<evidence type="ECO:0000256" key="6">
    <source>
        <dbReference type="ARBA" id="ARBA00022968"/>
    </source>
</evidence>
<dbReference type="PANTHER" id="PTHR11214:SF376">
    <property type="entry name" value="HEXOSYLTRANSFERASE"/>
    <property type="match status" value="1"/>
</dbReference>
<protein>
    <recommendedName>
        <fullName evidence="10">Hexosyltransferase</fullName>
        <ecNumber evidence="10">2.4.1.-</ecNumber>
    </recommendedName>
</protein>
<dbReference type="EC" id="2.4.1.-" evidence="10"/>
<name>A0AAV4I4Z3_9GAST</name>
<organism evidence="12 13">
    <name type="scientific">Elysia marginata</name>
    <dbReference type="NCBI Taxonomy" id="1093978"/>
    <lineage>
        <taxon>Eukaryota</taxon>
        <taxon>Metazoa</taxon>
        <taxon>Spiralia</taxon>
        <taxon>Lophotrochozoa</taxon>
        <taxon>Mollusca</taxon>
        <taxon>Gastropoda</taxon>
        <taxon>Heterobranchia</taxon>
        <taxon>Euthyneura</taxon>
        <taxon>Panpulmonata</taxon>
        <taxon>Sacoglossa</taxon>
        <taxon>Placobranchoidea</taxon>
        <taxon>Plakobranchidae</taxon>
        <taxon>Elysia</taxon>
    </lineage>
</organism>
<keyword evidence="6 10" id="KW-0735">Signal-anchor</keyword>
<keyword evidence="7 10" id="KW-1133">Transmembrane helix</keyword>
<evidence type="ECO:0000313" key="12">
    <source>
        <dbReference type="EMBL" id="GFS04945.1"/>
    </source>
</evidence>
<evidence type="ECO:0000256" key="10">
    <source>
        <dbReference type="RuleBase" id="RU363063"/>
    </source>
</evidence>
<comment type="subcellular location">
    <subcellularLocation>
        <location evidence="1 10">Golgi apparatus membrane</location>
        <topology evidence="1 10">Single-pass type II membrane protein</topology>
    </subcellularLocation>
</comment>
<dbReference type="InterPro" id="IPR002659">
    <property type="entry name" value="Glyco_trans_31"/>
</dbReference>
<dbReference type="Gene3D" id="3.90.550.50">
    <property type="match status" value="1"/>
</dbReference>
<evidence type="ECO:0000256" key="8">
    <source>
        <dbReference type="ARBA" id="ARBA00023034"/>
    </source>
</evidence>
<dbReference type="GO" id="GO:0006493">
    <property type="term" value="P:protein O-linked glycosylation"/>
    <property type="evidence" value="ECO:0007669"/>
    <property type="project" value="TreeGrafter"/>
</dbReference>
<dbReference type="PANTHER" id="PTHR11214">
    <property type="entry name" value="BETA-1,3-N-ACETYLGLUCOSAMINYLTRANSFERASE"/>
    <property type="match status" value="1"/>
</dbReference>
<evidence type="ECO:0000256" key="7">
    <source>
        <dbReference type="ARBA" id="ARBA00022989"/>
    </source>
</evidence>
<keyword evidence="5 10" id="KW-0812">Transmembrane</keyword>
<evidence type="ECO:0000256" key="5">
    <source>
        <dbReference type="ARBA" id="ARBA00022692"/>
    </source>
</evidence>